<keyword evidence="5 10" id="KW-0450">Lipoyl</keyword>
<comment type="subcellular location">
    <subcellularLocation>
        <location evidence="2">Mitochondrion matrix</location>
    </subcellularLocation>
</comment>
<dbReference type="EC" id="2.3.1.-" evidence="10"/>
<evidence type="ECO:0000256" key="6">
    <source>
        <dbReference type="ARBA" id="ARBA00022946"/>
    </source>
</evidence>
<comment type="cofactor">
    <cofactor evidence="1 10">
        <name>(R)-lipoate</name>
        <dbReference type="ChEBI" id="CHEBI:83088"/>
    </cofactor>
</comment>
<dbReference type="FunFam" id="3.30.559.10:FF:000027">
    <property type="entry name" value="Dihydrolipoamide acetyltransferase component of pyruvate dehydrogenase complex"/>
    <property type="match status" value="1"/>
</dbReference>
<dbReference type="Proteomes" id="UP000708208">
    <property type="component" value="Unassembled WGS sequence"/>
</dbReference>
<keyword evidence="8 10" id="KW-0012">Acyltransferase</keyword>
<dbReference type="AlphaFoldDB" id="A0A8J2KN83"/>
<comment type="similarity">
    <text evidence="3 10">Belongs to the 2-oxoacid dehydrogenase family.</text>
</comment>
<keyword evidence="4 10" id="KW-0808">Transferase</keyword>
<dbReference type="PROSITE" id="PS00189">
    <property type="entry name" value="LIPOYL"/>
    <property type="match status" value="1"/>
</dbReference>
<evidence type="ECO:0000259" key="12">
    <source>
        <dbReference type="PROSITE" id="PS51826"/>
    </source>
</evidence>
<dbReference type="GO" id="GO:0043754">
    <property type="term" value="F:dihydrolipoamide branched chain acyltransferase activity"/>
    <property type="evidence" value="ECO:0007669"/>
    <property type="project" value="UniProtKB-EC"/>
</dbReference>
<evidence type="ECO:0000256" key="10">
    <source>
        <dbReference type="RuleBase" id="RU003423"/>
    </source>
</evidence>
<keyword evidence="14" id="KW-1185">Reference proteome</keyword>
<dbReference type="InterPro" id="IPR050743">
    <property type="entry name" value="2-oxoacid_DH_E2_comp"/>
</dbReference>
<dbReference type="InterPro" id="IPR000089">
    <property type="entry name" value="Biotin_lipoyl"/>
</dbReference>
<evidence type="ECO:0000256" key="7">
    <source>
        <dbReference type="ARBA" id="ARBA00023128"/>
    </source>
</evidence>
<dbReference type="InterPro" id="IPR004167">
    <property type="entry name" value="PSBD"/>
</dbReference>
<dbReference type="PANTHER" id="PTHR43178">
    <property type="entry name" value="DIHYDROLIPOAMIDE ACETYLTRANSFERASE COMPONENT OF PYRUVATE DEHYDROGENASE COMPLEX"/>
    <property type="match status" value="1"/>
</dbReference>
<evidence type="ECO:0000256" key="1">
    <source>
        <dbReference type="ARBA" id="ARBA00001938"/>
    </source>
</evidence>
<dbReference type="OrthoDB" id="202158at2759"/>
<dbReference type="PROSITE" id="PS50968">
    <property type="entry name" value="BIOTINYL_LIPOYL"/>
    <property type="match status" value="1"/>
</dbReference>
<dbReference type="PANTHER" id="PTHR43178:SF5">
    <property type="entry name" value="LIPOAMIDE ACYLTRANSFERASE COMPONENT OF BRANCHED-CHAIN ALPHA-KETO ACID DEHYDROGENASE COMPLEX, MITOCHONDRIAL"/>
    <property type="match status" value="1"/>
</dbReference>
<evidence type="ECO:0000313" key="13">
    <source>
        <dbReference type="EMBL" id="CAG7819502.1"/>
    </source>
</evidence>
<feature type="domain" description="Lipoyl-binding" evidence="11">
    <location>
        <begin position="62"/>
        <end position="137"/>
    </location>
</feature>
<dbReference type="GO" id="GO:0005759">
    <property type="term" value="C:mitochondrial matrix"/>
    <property type="evidence" value="ECO:0007669"/>
    <property type="project" value="UniProtKB-SubCell"/>
</dbReference>
<gene>
    <name evidence="13" type="ORF">AFUS01_LOCUS29944</name>
</gene>
<dbReference type="PROSITE" id="PS51826">
    <property type="entry name" value="PSBD"/>
    <property type="match status" value="1"/>
</dbReference>
<feature type="domain" description="Peripheral subunit-binding (PSBD)" evidence="12">
    <location>
        <begin position="180"/>
        <end position="217"/>
    </location>
</feature>
<comment type="caution">
    <text evidence="13">The sequence shown here is derived from an EMBL/GenBank/DDBJ whole genome shotgun (WGS) entry which is preliminary data.</text>
</comment>
<evidence type="ECO:0000256" key="9">
    <source>
        <dbReference type="ARBA" id="ARBA00051775"/>
    </source>
</evidence>
<comment type="catalytic activity">
    <reaction evidence="9">
        <text>N(6)-[(R)-dihydrolipoyl]-L-lysyl-[protein] + 2-methylpropanoyl-CoA = N(6)-[(R)-S(8)-2-methylpropanoyldihydrolipoyl]-L-lysyl-[protein] + CoA</text>
        <dbReference type="Rhea" id="RHEA:18865"/>
        <dbReference type="Rhea" id="RHEA-COMP:10475"/>
        <dbReference type="Rhea" id="RHEA-COMP:10497"/>
        <dbReference type="ChEBI" id="CHEBI:57287"/>
        <dbReference type="ChEBI" id="CHEBI:57338"/>
        <dbReference type="ChEBI" id="CHEBI:83100"/>
        <dbReference type="ChEBI" id="CHEBI:83142"/>
        <dbReference type="EC" id="2.3.1.168"/>
    </reaction>
    <physiologicalReaction direction="left-to-right" evidence="9">
        <dbReference type="Rhea" id="RHEA:18866"/>
    </physiologicalReaction>
</comment>
<evidence type="ECO:0000256" key="4">
    <source>
        <dbReference type="ARBA" id="ARBA00022679"/>
    </source>
</evidence>
<dbReference type="GO" id="GO:0005829">
    <property type="term" value="C:cytosol"/>
    <property type="evidence" value="ECO:0007669"/>
    <property type="project" value="UniProtKB-ARBA"/>
</dbReference>
<sequence length="495" mass="54072">MGSLIRCLSIGVRLATKVRRRTRLEHRAFSSCTSNQLTFTCRCSGLVRFQQFHVSASLSQEIVPFKLSDIGEGIKEVTVKEWFIKEGDKVAQFDQICEVQSDKASVTITSRYDGVVRKIHYQIDEIALVGTPLVDIELLGTGKSSGDRLEEVQETDAIQVGRPIESLRLPSEQALGSKALATPAVRRIASEFQIDLKDVEGTGKDGRVLKEDILNHVNSKSESPRVQTSPAKSADIPLVSASATTKIVPAAVKRLPPVTTNVPDRREPLKGYTKGMIKTMTAANSIPHFGYCDEVNMGELVALRNQLKKSSADYGVKLTFMPFFIKAASVALTQFPIVNSSLDVASETILYKGSHNIGLAMDTKIGLIVPNVKNVQQLSILEIAAELNRLQEVGLKGSLKTEDITGGTFTLSNIGSIGGTYMKPVIMPPEVAIGAIGKIQVLPRFDSNGNVVRSQMLNVSWSADHRILDGATMARFSNLWKSYLENPASLLLYLK</sequence>
<evidence type="ECO:0000256" key="3">
    <source>
        <dbReference type="ARBA" id="ARBA00007317"/>
    </source>
</evidence>
<dbReference type="Pfam" id="PF00198">
    <property type="entry name" value="2-oxoacid_dh"/>
    <property type="match status" value="1"/>
</dbReference>
<proteinExistence type="inferred from homology"/>
<keyword evidence="6" id="KW-0809">Transit peptide</keyword>
<dbReference type="EMBL" id="CAJVCH010451607">
    <property type="protein sequence ID" value="CAG7819502.1"/>
    <property type="molecule type" value="Genomic_DNA"/>
</dbReference>
<evidence type="ECO:0000256" key="2">
    <source>
        <dbReference type="ARBA" id="ARBA00004305"/>
    </source>
</evidence>
<dbReference type="CDD" id="cd06849">
    <property type="entry name" value="lipoyl_domain"/>
    <property type="match status" value="1"/>
</dbReference>
<organism evidence="13 14">
    <name type="scientific">Allacma fusca</name>
    <dbReference type="NCBI Taxonomy" id="39272"/>
    <lineage>
        <taxon>Eukaryota</taxon>
        <taxon>Metazoa</taxon>
        <taxon>Ecdysozoa</taxon>
        <taxon>Arthropoda</taxon>
        <taxon>Hexapoda</taxon>
        <taxon>Collembola</taxon>
        <taxon>Symphypleona</taxon>
        <taxon>Sminthuridae</taxon>
        <taxon>Allacma</taxon>
    </lineage>
</organism>
<dbReference type="GO" id="GO:0016407">
    <property type="term" value="F:acetyltransferase activity"/>
    <property type="evidence" value="ECO:0007669"/>
    <property type="project" value="TreeGrafter"/>
</dbReference>
<evidence type="ECO:0000313" key="14">
    <source>
        <dbReference type="Proteomes" id="UP000708208"/>
    </source>
</evidence>
<evidence type="ECO:0000256" key="5">
    <source>
        <dbReference type="ARBA" id="ARBA00022823"/>
    </source>
</evidence>
<evidence type="ECO:0000256" key="8">
    <source>
        <dbReference type="ARBA" id="ARBA00023315"/>
    </source>
</evidence>
<dbReference type="FunFam" id="4.10.320.10:FF:000002">
    <property type="entry name" value="Dihydrolipoamide acetyltransferase component of pyruvate dehydrogenase complex"/>
    <property type="match status" value="1"/>
</dbReference>
<dbReference type="Pfam" id="PF00364">
    <property type="entry name" value="Biotin_lipoyl"/>
    <property type="match status" value="1"/>
</dbReference>
<dbReference type="GO" id="GO:0031405">
    <property type="term" value="F:lipoic acid binding"/>
    <property type="evidence" value="ECO:0007669"/>
    <property type="project" value="TreeGrafter"/>
</dbReference>
<protein>
    <recommendedName>
        <fullName evidence="10">Dihydrolipoamide acetyltransferase component of pyruvate dehydrogenase complex</fullName>
        <ecNumber evidence="10">2.3.1.-</ecNumber>
    </recommendedName>
</protein>
<name>A0A8J2KN83_9HEXA</name>
<dbReference type="InterPro" id="IPR001078">
    <property type="entry name" value="2-oxoacid_DH_actylTfrase"/>
</dbReference>
<dbReference type="Pfam" id="PF02817">
    <property type="entry name" value="E3_binding"/>
    <property type="match status" value="1"/>
</dbReference>
<reference evidence="13" key="1">
    <citation type="submission" date="2021-06" db="EMBL/GenBank/DDBJ databases">
        <authorList>
            <person name="Hodson N. C."/>
            <person name="Mongue J. A."/>
            <person name="Jaron S. K."/>
        </authorList>
    </citation>
    <scope>NUCLEOTIDE SEQUENCE</scope>
</reference>
<accession>A0A8J2KN83</accession>
<dbReference type="InterPro" id="IPR003016">
    <property type="entry name" value="2-oxoA_DH_lipoyl-BS"/>
</dbReference>
<evidence type="ECO:0000259" key="11">
    <source>
        <dbReference type="PROSITE" id="PS50968"/>
    </source>
</evidence>
<keyword evidence="7" id="KW-0496">Mitochondrion</keyword>
<dbReference type="FunFam" id="2.40.50.100:FF:000013">
    <property type="entry name" value="Dihydrolipoamide acetyltransferase component of pyruvate dehydrogenase complex"/>
    <property type="match status" value="1"/>
</dbReference>